<dbReference type="PROSITE" id="PS51297">
    <property type="entry name" value="K_BOX"/>
    <property type="match status" value="1"/>
</dbReference>
<proteinExistence type="predicted"/>
<feature type="domain" description="K-box" evidence="8">
    <location>
        <begin position="86"/>
        <end position="186"/>
    </location>
</feature>
<dbReference type="AlphaFoldDB" id="A0A8D7BEP3"/>
<organism evidence="9">
    <name type="scientific">Musa acuminata subsp. malaccensis</name>
    <name type="common">Wild banana</name>
    <name type="synonym">Musa malaccensis</name>
    <dbReference type="NCBI Taxonomy" id="214687"/>
    <lineage>
        <taxon>Eukaryota</taxon>
        <taxon>Viridiplantae</taxon>
        <taxon>Streptophyta</taxon>
        <taxon>Embryophyta</taxon>
        <taxon>Tracheophyta</taxon>
        <taxon>Spermatophyta</taxon>
        <taxon>Magnoliopsida</taxon>
        <taxon>Liliopsida</taxon>
        <taxon>Zingiberales</taxon>
        <taxon>Musaceae</taxon>
        <taxon>Musa</taxon>
    </lineage>
</organism>
<evidence type="ECO:0000259" key="7">
    <source>
        <dbReference type="PROSITE" id="PS50066"/>
    </source>
</evidence>
<dbReference type="InterPro" id="IPR002100">
    <property type="entry name" value="TF_MADSbox"/>
</dbReference>
<dbReference type="InterPro" id="IPR050142">
    <property type="entry name" value="MADS-box/MEF2_TF"/>
</dbReference>
<dbReference type="SMART" id="SM00432">
    <property type="entry name" value="MADS"/>
    <property type="match status" value="1"/>
</dbReference>
<evidence type="ECO:0000256" key="4">
    <source>
        <dbReference type="ARBA" id="ARBA00023163"/>
    </source>
</evidence>
<evidence type="ECO:0000259" key="8">
    <source>
        <dbReference type="PROSITE" id="PS51297"/>
    </source>
</evidence>
<feature type="coiled-coil region" evidence="6">
    <location>
        <begin position="152"/>
        <end position="179"/>
    </location>
</feature>
<gene>
    <name evidence="9" type="ORF">GSMUA_22730.1</name>
</gene>
<dbReference type="GO" id="GO:0003700">
    <property type="term" value="F:DNA-binding transcription factor activity"/>
    <property type="evidence" value="ECO:0007669"/>
    <property type="project" value="InterPro"/>
</dbReference>
<name>A0A8D7BEP3_MUSAM</name>
<dbReference type="Pfam" id="PF01486">
    <property type="entry name" value="K-box"/>
    <property type="match status" value="1"/>
</dbReference>
<evidence type="ECO:0000256" key="2">
    <source>
        <dbReference type="ARBA" id="ARBA00023015"/>
    </source>
</evidence>
<accession>A0A8D7BEP3</accession>
<feature type="domain" description="MADS-box" evidence="7">
    <location>
        <begin position="1"/>
        <end position="61"/>
    </location>
</feature>
<reference evidence="9" key="1">
    <citation type="submission" date="2021-03" db="EMBL/GenBank/DDBJ databases">
        <authorList>
            <consortium name="Genoscope - CEA"/>
            <person name="William W."/>
        </authorList>
    </citation>
    <scope>NUCLEOTIDE SEQUENCE</scope>
    <source>
        <strain evidence="9">Doubled-haploid Pahang</strain>
    </source>
</reference>
<keyword evidence="5" id="KW-0539">Nucleus</keyword>
<dbReference type="SUPFAM" id="SSF55455">
    <property type="entry name" value="SRF-like"/>
    <property type="match status" value="1"/>
</dbReference>
<dbReference type="GO" id="GO:0000977">
    <property type="term" value="F:RNA polymerase II transcription regulatory region sequence-specific DNA binding"/>
    <property type="evidence" value="ECO:0007669"/>
    <property type="project" value="InterPro"/>
</dbReference>
<dbReference type="GO" id="GO:0045944">
    <property type="term" value="P:positive regulation of transcription by RNA polymerase II"/>
    <property type="evidence" value="ECO:0007669"/>
    <property type="project" value="InterPro"/>
</dbReference>
<dbReference type="FunFam" id="3.40.1810.10:FF:000003">
    <property type="entry name" value="MADS-box transcription factor MADS-MC"/>
    <property type="match status" value="1"/>
</dbReference>
<dbReference type="GO" id="GO:0005634">
    <property type="term" value="C:nucleus"/>
    <property type="evidence" value="ECO:0007669"/>
    <property type="project" value="UniProtKB-SubCell"/>
</dbReference>
<evidence type="ECO:0000256" key="1">
    <source>
        <dbReference type="ARBA" id="ARBA00004123"/>
    </source>
</evidence>
<evidence type="ECO:0000313" key="9">
    <source>
        <dbReference type="EMBL" id="CAG1863355.1"/>
    </source>
</evidence>
<dbReference type="PROSITE" id="PS00350">
    <property type="entry name" value="MADS_BOX_1"/>
    <property type="match status" value="1"/>
</dbReference>
<evidence type="ECO:0000256" key="3">
    <source>
        <dbReference type="ARBA" id="ARBA00023125"/>
    </source>
</evidence>
<dbReference type="Gene3D" id="3.40.1810.10">
    <property type="entry name" value="Transcription factor, MADS-box"/>
    <property type="match status" value="1"/>
</dbReference>
<keyword evidence="4" id="KW-0804">Transcription</keyword>
<dbReference type="InterPro" id="IPR002487">
    <property type="entry name" value="TF_Kbox"/>
</dbReference>
<evidence type="ECO:0000256" key="6">
    <source>
        <dbReference type="SAM" id="Coils"/>
    </source>
</evidence>
<comment type="subcellular location">
    <subcellularLocation>
        <location evidence="1">Nucleus</location>
    </subcellularLocation>
</comment>
<keyword evidence="2" id="KW-0805">Transcription regulation</keyword>
<sequence length="224" mass="25392">MVRGKREMKRIENATSRQVTFSKRRKGLLKKAFELSVLCDVEVALIIFSSGGKLYEFASSSMLSAIERYRAHSREDSISTKMEQDIEGGEYEAAWISKRIELIEASKQKLLGKNLGSCSLDELHELEGKLEESLHSIRERKASQNRTYFISYHLLQEQMAQLKEKERSLTKENESLREKYLKCKGLAKSPTATLGEGVAHNGAVQHSDVETKLCIRCPGRGTYS</sequence>
<dbReference type="EMBL" id="HG996475">
    <property type="protein sequence ID" value="CAG1863355.1"/>
    <property type="molecule type" value="Genomic_DNA"/>
</dbReference>
<dbReference type="Pfam" id="PF00319">
    <property type="entry name" value="SRF-TF"/>
    <property type="match status" value="1"/>
</dbReference>
<dbReference type="PROSITE" id="PS50066">
    <property type="entry name" value="MADS_BOX_2"/>
    <property type="match status" value="1"/>
</dbReference>
<protein>
    <submittedName>
        <fullName evidence="9">(wild Malaysian banana) hypothetical protein</fullName>
    </submittedName>
</protein>
<dbReference type="InterPro" id="IPR033896">
    <property type="entry name" value="MEF2-like_N"/>
</dbReference>
<keyword evidence="3" id="KW-0238">DNA-binding</keyword>
<dbReference type="CDD" id="cd00265">
    <property type="entry name" value="MADS_MEF2_like"/>
    <property type="match status" value="1"/>
</dbReference>
<dbReference type="InterPro" id="IPR036879">
    <property type="entry name" value="TF_MADSbox_sf"/>
</dbReference>
<dbReference type="PANTHER" id="PTHR48019">
    <property type="entry name" value="SERUM RESPONSE FACTOR HOMOLOG"/>
    <property type="match status" value="1"/>
</dbReference>
<dbReference type="GO" id="GO:0046983">
    <property type="term" value="F:protein dimerization activity"/>
    <property type="evidence" value="ECO:0007669"/>
    <property type="project" value="InterPro"/>
</dbReference>
<dbReference type="PRINTS" id="PR00404">
    <property type="entry name" value="MADSDOMAIN"/>
</dbReference>
<evidence type="ECO:0000256" key="5">
    <source>
        <dbReference type="ARBA" id="ARBA00023242"/>
    </source>
</evidence>
<keyword evidence="6" id="KW-0175">Coiled coil</keyword>